<dbReference type="GO" id="GO:0006355">
    <property type="term" value="P:regulation of DNA-templated transcription"/>
    <property type="evidence" value="ECO:0007669"/>
    <property type="project" value="InterPro"/>
</dbReference>
<dbReference type="EMBL" id="BDFE01000015">
    <property type="protein sequence ID" value="GAU08432.1"/>
    <property type="molecule type" value="Genomic_DNA"/>
</dbReference>
<dbReference type="SUPFAM" id="SSF52540">
    <property type="entry name" value="P-loop containing nucleoside triphosphate hydrolases"/>
    <property type="match status" value="1"/>
</dbReference>
<dbReference type="PANTHER" id="PTHR44688">
    <property type="entry name" value="DNA-BINDING TRANSCRIPTIONAL ACTIVATOR DEVR_DOSR"/>
    <property type="match status" value="1"/>
</dbReference>
<sequence length="835" mass="94125">MYTSSSQVDTSVLYFSQRLMDALAVIHAGPATYIHAPMGYGKTVAVRTYLETHKARSIWVSVLTRDQCSFWQDFCHVLRRTLPRETAVLEDLEKLGYPTDPSKMDAARRMFARLAFPAETVLVFDDVHLLPDAEEERLFRFCLLLIRQGFGHPIVFISRHAPGKEYAESLLKGMIAEINPLLFVFSKEEIAAYFRHCGIPLKDAEAAHLLKATGGWISALYLSLLHYIRQGQLAPPFEVADLLASQVFDRLQDETRELLLVLSPLESFAIPQARLFCDNAENVLGDVFQRNAFVSYDPITGHYMLHAMFRQFLLARFDRLPVGKKQAICLRHAEWLVDHEEVRKSIKLLGRVSDSTKALELLNTFVERLPVTEGNGLLLALFRSFDPALMERYPDVMFRYAMAALCAGDMPVFSDVLDRLGRYCASLPEDGREANGWRGELELLFALTKYNDIEAMSVHHKRAAVFFDRSGTRKSRLFGQDPWTLGSPSVLYMFYRQSGALEETVAQMRGCLPYYSALTGMHGAGAEDVILAEARYNAGRFSSAAIACHQALTATQKHGQIGLEICARFLLARLDMQQGQYDKAIKQLETMRHRVEAARAFSLLRTLDLYTGLLHVDIQRPEKIPSWLLQEGEDDLYAFAGGCSYLVLGSALLQSGKHAELVGRFSRLLREGTFSKNLLFTIHAHLFMAAGNTGLGFWAEAEAALFSALDLALPDRLYMPFVTIAVFLPQLKSLKTHKTYGHGIRRILQLSFSFEKARNSIVSRYFCEETLLLTPRERELVQLAMTGMTYKKIAAATGLAPNSVKRYFATLYKKLGVSSREQLMQYLADNKGSSL</sequence>
<gene>
    <name evidence="5" type="ORF">DPF_1141</name>
</gene>
<comment type="caution">
    <text evidence="5">The sequence shown here is derived from an EMBL/GenBank/DDBJ whole genome shotgun (WGS) entry which is preliminary data.</text>
</comment>
<keyword evidence="3" id="KW-0804">Transcription</keyword>
<dbReference type="AlphaFoldDB" id="A0A194AEC2"/>
<dbReference type="Gene3D" id="1.10.10.10">
    <property type="entry name" value="Winged helix-like DNA-binding domain superfamily/Winged helix DNA-binding domain"/>
    <property type="match status" value="1"/>
</dbReference>
<dbReference type="SUPFAM" id="SSF48452">
    <property type="entry name" value="TPR-like"/>
    <property type="match status" value="1"/>
</dbReference>
<dbReference type="OrthoDB" id="223734at2"/>
<dbReference type="GO" id="GO:0003677">
    <property type="term" value="F:DNA binding"/>
    <property type="evidence" value="ECO:0007669"/>
    <property type="project" value="UniProtKB-KW"/>
</dbReference>
<dbReference type="Pfam" id="PF00196">
    <property type="entry name" value="GerE"/>
    <property type="match status" value="1"/>
</dbReference>
<dbReference type="STRING" id="1592317.DPF_1141"/>
<dbReference type="SUPFAM" id="SSF46894">
    <property type="entry name" value="C-terminal effector domain of the bipartite response regulators"/>
    <property type="match status" value="1"/>
</dbReference>
<keyword evidence="2" id="KW-0238">DNA-binding</keyword>
<proteinExistence type="predicted"/>
<dbReference type="Proteomes" id="UP000095200">
    <property type="component" value="Unassembled WGS sequence"/>
</dbReference>
<dbReference type="Pfam" id="PF13191">
    <property type="entry name" value="AAA_16"/>
    <property type="match status" value="1"/>
</dbReference>
<dbReference type="InterPro" id="IPR016032">
    <property type="entry name" value="Sig_transdc_resp-reg_C-effctor"/>
</dbReference>
<evidence type="ECO:0000313" key="5">
    <source>
        <dbReference type="EMBL" id="GAU08432.1"/>
    </source>
</evidence>
<dbReference type="PANTHER" id="PTHR44688:SF16">
    <property type="entry name" value="DNA-BINDING TRANSCRIPTIONAL ACTIVATOR DEVR_DOSR"/>
    <property type="match status" value="1"/>
</dbReference>
<dbReference type="InterPro" id="IPR000792">
    <property type="entry name" value="Tscrpt_reg_LuxR_C"/>
</dbReference>
<dbReference type="InterPro" id="IPR036388">
    <property type="entry name" value="WH-like_DNA-bd_sf"/>
</dbReference>
<dbReference type="InterPro" id="IPR059106">
    <property type="entry name" value="WHD_MalT"/>
</dbReference>
<dbReference type="PRINTS" id="PR00038">
    <property type="entry name" value="HTHLUXR"/>
</dbReference>
<dbReference type="RefSeq" id="WP_083254497.1">
    <property type="nucleotide sequence ID" value="NZ_BDFE01000015.1"/>
</dbReference>
<evidence type="ECO:0000313" key="6">
    <source>
        <dbReference type="Proteomes" id="UP000095200"/>
    </source>
</evidence>
<name>A0A194AEC2_9BACT</name>
<dbReference type="SMART" id="SM00421">
    <property type="entry name" value="HTH_LUXR"/>
    <property type="match status" value="1"/>
</dbReference>
<keyword evidence="1" id="KW-0805">Transcription regulation</keyword>
<accession>A0A194AEC2</accession>
<evidence type="ECO:0000256" key="3">
    <source>
        <dbReference type="ARBA" id="ARBA00023163"/>
    </source>
</evidence>
<dbReference type="InterPro" id="IPR041664">
    <property type="entry name" value="AAA_16"/>
</dbReference>
<protein>
    <submittedName>
        <fullName evidence="5">LuxR family transcriptional regulator</fullName>
    </submittedName>
</protein>
<dbReference type="PROSITE" id="PS50043">
    <property type="entry name" value="HTH_LUXR_2"/>
    <property type="match status" value="1"/>
</dbReference>
<dbReference type="InterPro" id="IPR011990">
    <property type="entry name" value="TPR-like_helical_dom_sf"/>
</dbReference>
<feature type="domain" description="HTH luxR-type" evidence="4">
    <location>
        <begin position="766"/>
        <end position="831"/>
    </location>
</feature>
<dbReference type="Gene3D" id="1.25.40.10">
    <property type="entry name" value="Tetratricopeptide repeat domain"/>
    <property type="match status" value="1"/>
</dbReference>
<evidence type="ECO:0000256" key="1">
    <source>
        <dbReference type="ARBA" id="ARBA00023015"/>
    </source>
</evidence>
<dbReference type="CDD" id="cd06170">
    <property type="entry name" value="LuxR_C_like"/>
    <property type="match status" value="1"/>
</dbReference>
<dbReference type="Pfam" id="PF25873">
    <property type="entry name" value="WHD_MalT"/>
    <property type="match status" value="1"/>
</dbReference>
<reference evidence="6" key="1">
    <citation type="submission" date="2016-06" db="EMBL/GenBank/DDBJ databases">
        <title>Draft genome sequence of Desulfoplanes formicivorans strain Pf12B.</title>
        <authorList>
            <person name="Watanabe M."/>
            <person name="Kojima H."/>
            <person name="Fukui M."/>
        </authorList>
    </citation>
    <scope>NUCLEOTIDE SEQUENCE [LARGE SCALE GENOMIC DNA]</scope>
    <source>
        <strain evidence="6">Pf12B</strain>
    </source>
</reference>
<evidence type="ECO:0000256" key="2">
    <source>
        <dbReference type="ARBA" id="ARBA00023125"/>
    </source>
</evidence>
<keyword evidence="6" id="KW-1185">Reference proteome</keyword>
<organism evidence="5 6">
    <name type="scientific">Desulfoplanes formicivorans</name>
    <dbReference type="NCBI Taxonomy" id="1592317"/>
    <lineage>
        <taxon>Bacteria</taxon>
        <taxon>Pseudomonadati</taxon>
        <taxon>Thermodesulfobacteriota</taxon>
        <taxon>Desulfovibrionia</taxon>
        <taxon>Desulfovibrionales</taxon>
        <taxon>Desulfoplanaceae</taxon>
        <taxon>Desulfoplanes</taxon>
    </lineage>
</organism>
<evidence type="ECO:0000259" key="4">
    <source>
        <dbReference type="PROSITE" id="PS50043"/>
    </source>
</evidence>
<dbReference type="InterPro" id="IPR027417">
    <property type="entry name" value="P-loop_NTPase"/>
</dbReference>